<dbReference type="EMBL" id="SRLO01000913">
    <property type="protein sequence ID" value="TNN44306.1"/>
    <property type="molecule type" value="Genomic_DNA"/>
</dbReference>
<reference evidence="2 3" key="1">
    <citation type="submission" date="2019-03" db="EMBL/GenBank/DDBJ databases">
        <title>First draft genome of Liparis tanakae, snailfish: a comprehensive survey of snailfish specific genes.</title>
        <authorList>
            <person name="Kim W."/>
            <person name="Song I."/>
            <person name="Jeong J.-H."/>
            <person name="Kim D."/>
            <person name="Kim S."/>
            <person name="Ryu S."/>
            <person name="Song J.Y."/>
            <person name="Lee S.K."/>
        </authorList>
    </citation>
    <scope>NUCLEOTIDE SEQUENCE [LARGE SCALE GENOMIC DNA]</scope>
    <source>
        <tissue evidence="2">Muscle</tissue>
    </source>
</reference>
<evidence type="ECO:0000256" key="1">
    <source>
        <dbReference type="SAM" id="MobiDB-lite"/>
    </source>
</evidence>
<protein>
    <submittedName>
        <fullName evidence="2">Uncharacterized protein</fullName>
    </submittedName>
</protein>
<evidence type="ECO:0000313" key="3">
    <source>
        <dbReference type="Proteomes" id="UP000314294"/>
    </source>
</evidence>
<feature type="region of interest" description="Disordered" evidence="1">
    <location>
        <begin position="1"/>
        <end position="34"/>
    </location>
</feature>
<dbReference type="AlphaFoldDB" id="A0A4Z2FSX2"/>
<keyword evidence="3" id="KW-1185">Reference proteome</keyword>
<feature type="compositionally biased region" description="Low complexity" evidence="1">
    <location>
        <begin position="219"/>
        <end position="231"/>
    </location>
</feature>
<feature type="compositionally biased region" description="Acidic residues" evidence="1">
    <location>
        <begin position="156"/>
        <end position="193"/>
    </location>
</feature>
<accession>A0A4Z2FSX2</accession>
<name>A0A4Z2FSX2_9TELE</name>
<feature type="compositionally biased region" description="Basic and acidic residues" evidence="1">
    <location>
        <begin position="249"/>
        <end position="260"/>
    </location>
</feature>
<sequence length="270" mass="30462">MKEDKKRGWIPTAPERSTSSQDFEVIDPSEPRTGSLERIPSYARSERLLWDLGLRVSLPCGRSVRRLDSLHLAVVLHEAQDLLPLPDHVEIVSSSPVTPIGYRKKKKVYLRTGQVVQEAEGVEGVADDLSDGPRRDEEEHAVLTLHLDTQQRGEKEEEEEEEETEEEEEEEKEEEGQEEEEEEEEEREEEEEAGVVTLHAGCSDQTSGVQIKPMQQKVNNNNNNNNKLNNLQPVRRRARLRPAGGGRTGHVDREEQEAGLKRGKGGASPP</sequence>
<dbReference type="Proteomes" id="UP000314294">
    <property type="component" value="Unassembled WGS sequence"/>
</dbReference>
<evidence type="ECO:0000313" key="2">
    <source>
        <dbReference type="EMBL" id="TNN44306.1"/>
    </source>
</evidence>
<comment type="caution">
    <text evidence="2">The sequence shown here is derived from an EMBL/GenBank/DDBJ whole genome shotgun (WGS) entry which is preliminary data.</text>
</comment>
<gene>
    <name evidence="2" type="ORF">EYF80_045505</name>
</gene>
<feature type="region of interest" description="Disordered" evidence="1">
    <location>
        <begin position="144"/>
        <end position="270"/>
    </location>
</feature>
<proteinExistence type="predicted"/>
<organism evidence="2 3">
    <name type="scientific">Liparis tanakae</name>
    <name type="common">Tanaka's snailfish</name>
    <dbReference type="NCBI Taxonomy" id="230148"/>
    <lineage>
        <taxon>Eukaryota</taxon>
        <taxon>Metazoa</taxon>
        <taxon>Chordata</taxon>
        <taxon>Craniata</taxon>
        <taxon>Vertebrata</taxon>
        <taxon>Euteleostomi</taxon>
        <taxon>Actinopterygii</taxon>
        <taxon>Neopterygii</taxon>
        <taxon>Teleostei</taxon>
        <taxon>Neoteleostei</taxon>
        <taxon>Acanthomorphata</taxon>
        <taxon>Eupercaria</taxon>
        <taxon>Perciformes</taxon>
        <taxon>Cottioidei</taxon>
        <taxon>Cottales</taxon>
        <taxon>Liparidae</taxon>
        <taxon>Liparis</taxon>
    </lineage>
</organism>